<dbReference type="SUPFAM" id="SSF48576">
    <property type="entry name" value="Terpenoid synthases"/>
    <property type="match status" value="1"/>
</dbReference>
<reference evidence="6" key="1">
    <citation type="submission" date="2021-02" db="EMBL/GenBank/DDBJ databases">
        <authorList>
            <person name="Nowell W R."/>
        </authorList>
    </citation>
    <scope>NUCLEOTIDE SEQUENCE</scope>
</reference>
<dbReference type="Pfam" id="PF00348">
    <property type="entry name" value="polyprenyl_synt"/>
    <property type="match status" value="1"/>
</dbReference>
<keyword evidence="3" id="KW-0479">Metal-binding</keyword>
<dbReference type="GO" id="GO:0046872">
    <property type="term" value="F:metal ion binding"/>
    <property type="evidence" value="ECO:0007669"/>
    <property type="project" value="UniProtKB-KW"/>
</dbReference>
<dbReference type="GO" id="GO:0004659">
    <property type="term" value="F:prenyltransferase activity"/>
    <property type="evidence" value="ECO:0007669"/>
    <property type="project" value="InterPro"/>
</dbReference>
<evidence type="ECO:0000313" key="6">
    <source>
        <dbReference type="EMBL" id="CAF3125493.1"/>
    </source>
</evidence>
<dbReference type="Proteomes" id="UP000663825">
    <property type="component" value="Unassembled WGS sequence"/>
</dbReference>
<evidence type="ECO:0000256" key="2">
    <source>
        <dbReference type="ARBA" id="ARBA00022679"/>
    </source>
</evidence>
<name>A0A817NVY4_9BILA</name>
<evidence type="ECO:0000256" key="3">
    <source>
        <dbReference type="ARBA" id="ARBA00022723"/>
    </source>
</evidence>
<dbReference type="PANTHER" id="PTHR43281:SF1">
    <property type="entry name" value="FARNESYL DIPHOSPHATE SYNTHASE"/>
    <property type="match status" value="1"/>
</dbReference>
<dbReference type="EMBL" id="CAJNXB010001047">
    <property type="protein sequence ID" value="CAF3125493.1"/>
    <property type="molecule type" value="Genomic_DNA"/>
</dbReference>
<keyword evidence="5" id="KW-0414">Isoprene biosynthesis</keyword>
<gene>
    <name evidence="6" type="ORF">TIS948_LOCUS8233</name>
</gene>
<evidence type="ECO:0000256" key="4">
    <source>
        <dbReference type="ARBA" id="ARBA00022842"/>
    </source>
</evidence>
<keyword evidence="4" id="KW-0460">Magnesium</keyword>
<evidence type="ECO:0000256" key="1">
    <source>
        <dbReference type="ARBA" id="ARBA00001946"/>
    </source>
</evidence>
<dbReference type="GO" id="GO:0008299">
    <property type="term" value="P:isoprenoid biosynthetic process"/>
    <property type="evidence" value="ECO:0007669"/>
    <property type="project" value="UniProtKB-KW"/>
</dbReference>
<dbReference type="Gene3D" id="1.10.600.10">
    <property type="entry name" value="Farnesyl Diphosphate Synthase"/>
    <property type="match status" value="1"/>
</dbReference>
<evidence type="ECO:0000256" key="5">
    <source>
        <dbReference type="ARBA" id="ARBA00023229"/>
    </source>
</evidence>
<comment type="cofactor">
    <cofactor evidence="1">
        <name>Mg(2+)</name>
        <dbReference type="ChEBI" id="CHEBI:18420"/>
    </cofactor>
</comment>
<dbReference type="InterPro" id="IPR008949">
    <property type="entry name" value="Isoprenoid_synthase_dom_sf"/>
</dbReference>
<organism evidence="6 7">
    <name type="scientific">Rotaria socialis</name>
    <dbReference type="NCBI Taxonomy" id="392032"/>
    <lineage>
        <taxon>Eukaryota</taxon>
        <taxon>Metazoa</taxon>
        <taxon>Spiralia</taxon>
        <taxon>Gnathifera</taxon>
        <taxon>Rotifera</taxon>
        <taxon>Eurotatoria</taxon>
        <taxon>Bdelloidea</taxon>
        <taxon>Philodinida</taxon>
        <taxon>Philodinidae</taxon>
        <taxon>Rotaria</taxon>
    </lineage>
</organism>
<dbReference type="PROSITE" id="PS00444">
    <property type="entry name" value="POLYPRENYL_SYNTHASE_2"/>
    <property type="match status" value="1"/>
</dbReference>
<dbReference type="OrthoDB" id="6921389at2759"/>
<dbReference type="PANTHER" id="PTHR43281">
    <property type="entry name" value="FARNESYL DIPHOSPHATE SYNTHASE"/>
    <property type="match status" value="1"/>
</dbReference>
<comment type="caution">
    <text evidence="6">The sequence shown here is derived from an EMBL/GenBank/DDBJ whole genome shotgun (WGS) entry which is preliminary data.</text>
</comment>
<dbReference type="AlphaFoldDB" id="A0A817NVY4"/>
<evidence type="ECO:0000313" key="7">
    <source>
        <dbReference type="Proteomes" id="UP000663825"/>
    </source>
</evidence>
<proteinExistence type="predicted"/>
<dbReference type="InterPro" id="IPR033749">
    <property type="entry name" value="Polyprenyl_synt_CS"/>
</dbReference>
<keyword evidence="2" id="KW-0808">Transferase</keyword>
<dbReference type="InterPro" id="IPR000092">
    <property type="entry name" value="Polyprenyl_synt"/>
</dbReference>
<protein>
    <submittedName>
        <fullName evidence="6">Uncharacterized protein</fullName>
    </submittedName>
</protein>
<dbReference type="PROSITE" id="PS00723">
    <property type="entry name" value="POLYPRENYL_SYNTHASE_1"/>
    <property type="match status" value="1"/>
</dbReference>
<sequence>MNATDYKEKVSDGDKVSNDLTVSQCEQQRHVIKYVLEKLESYAHKSDLWHLIHASHLRRKLLRRSARVSKQYSISEDLVRKCINQIFVDVDQYVTQLHELICEQKSDTLIVLLDNINKKNTAWYTMQIKRARCLFPTQQHLDDNDLLENYYIYIRERLTPKQKLSNATEQKQACPNFSDLNIEYQQANNTGKEYLKHVIQKFRERIIPDLRIIDEMVNLGIADMKTFPSKEDFETSNSFLGRVLIFHRIKGAYKTTLQNTSDDFMLLRFGKSFGYNASKNIHQINKQFSYLLNSFLKSIVILFAYLTAGSNDSIMSVISKIDSLWLFDYDSSVMKMNIDLFSPESNIDQWTWLLERWRDTLRTMPIILTRAGAFSRVVRTTIGIGLVHLGKCAETMVTTECTSMSTELMNEQIFHALQTGFYFGVAYGIVDCLQDEKHILDNVPLHQFLIFDNENSQTLTSSKTIDKCLSLMEELLSGTEFDRSQLPDNPFASMLVESFDNLLILTQSNNTMHESFKELALLLRSQRTDTKEIDQHYDNEQLYLGSVLKSHFTYTCTTYLGNMSTAREASDQLWIMPFLGQLTDDCRDFNDDIRSKSVTPFTYYASLMQRKDPFVNSLLNPFYTFLNHCSDIYLSSHRDGQTGAFLGRRIARTLRSVKMTGDERSFVQFLNIFCADNQTLHNYFNNKLLKQFPCVSDPEKTFFRVLDVASVKYARTNRKLETYVFENLIKIEDALNIFPVHTQDDSILEENVLMTAMNYSVKIGGKRLRPLLMFMVADLYEIELNRILPLARGIEYLHTSSLIFDDLPAQDNSDLRRGQAALHKTTINNDISYNLCEGRAQLAAVDLIAISMGLINGGLIRNGFSFESVSRVVDEISLLMHDLCIGQMMDLRAARVGIEEDNKKIDKLDRIAWFKTGKTIEVVMILPVLLAKSPSDEQALELSNIRKLSQLMGVMFQMRDDLLDVEEGAAIGKPAALDIKNNTVTYVSLIGIDGTHERLQQFLAQSLQLVDECWPTGSATIKDVIQYFVTRKT</sequence>
<accession>A0A817NVY4</accession>
<dbReference type="SFLD" id="SFLDS00005">
    <property type="entry name" value="Isoprenoid_Synthase_Type_I"/>
    <property type="match status" value="1"/>
</dbReference>